<dbReference type="InterPro" id="IPR004000">
    <property type="entry name" value="Actin"/>
</dbReference>
<proteinExistence type="predicted"/>
<feature type="non-terminal residue" evidence="1">
    <location>
        <position position="1"/>
    </location>
</feature>
<dbReference type="InterPro" id="IPR043129">
    <property type="entry name" value="ATPase_NBD"/>
</dbReference>
<dbReference type="EMBL" id="MU070395">
    <property type="protein sequence ID" value="KAF5827938.1"/>
    <property type="molecule type" value="Genomic_DNA"/>
</dbReference>
<comment type="caution">
    <text evidence="1">The sequence shown here is derived from an EMBL/GenBank/DDBJ whole genome shotgun (WGS) entry which is preliminary data.</text>
</comment>
<name>A0ABQ7G009_DUNSA</name>
<dbReference type="PANTHER" id="PTHR11937">
    <property type="entry name" value="ACTIN"/>
    <property type="match status" value="1"/>
</dbReference>
<protein>
    <recommendedName>
        <fullName evidence="3">Actin</fullName>
    </recommendedName>
</protein>
<sequence>VVYASARRMPFAGVDITQYVAGLLTSRGLTDGVDPLALEEAAESLKEQASVAAASGEEYARLSKGNNGGSASGGGKKEGLANGEVQLRQPASYTLPDGRKLTLDPHEGYQLAEVFLDPSVLGFDGPGLAEVAMEAATNSFDPVHKRAGHLSDILICGGGSLIPNLPQRIVAEMRALAPTNVPEPTLMTMPEYLQVCDLV</sequence>
<evidence type="ECO:0000313" key="2">
    <source>
        <dbReference type="Proteomes" id="UP000815325"/>
    </source>
</evidence>
<gene>
    <name evidence="1" type="ORF">DUNSADRAFT_18515</name>
</gene>
<evidence type="ECO:0008006" key="3">
    <source>
        <dbReference type="Google" id="ProtNLM"/>
    </source>
</evidence>
<dbReference type="Gene3D" id="3.90.640.10">
    <property type="entry name" value="Actin, Chain A, domain 4"/>
    <property type="match status" value="1"/>
</dbReference>
<dbReference type="Gene3D" id="3.30.420.40">
    <property type="match status" value="1"/>
</dbReference>
<dbReference type="Proteomes" id="UP000815325">
    <property type="component" value="Unassembled WGS sequence"/>
</dbReference>
<evidence type="ECO:0000313" key="1">
    <source>
        <dbReference type="EMBL" id="KAF5827938.1"/>
    </source>
</evidence>
<reference evidence="1" key="1">
    <citation type="submission" date="2017-08" db="EMBL/GenBank/DDBJ databases">
        <authorList>
            <person name="Polle J.E."/>
            <person name="Barry K."/>
            <person name="Cushman J."/>
            <person name="Schmutz J."/>
            <person name="Tran D."/>
            <person name="Hathwaick L.T."/>
            <person name="Yim W.C."/>
            <person name="Jenkins J."/>
            <person name="Mckie-Krisberg Z.M."/>
            <person name="Prochnik S."/>
            <person name="Lindquist E."/>
            <person name="Dockter R.B."/>
            <person name="Adam C."/>
            <person name="Molina H."/>
            <person name="Bunkerborg J."/>
            <person name="Jin E."/>
            <person name="Buchheim M."/>
            <person name="Magnuson J."/>
        </authorList>
    </citation>
    <scope>NUCLEOTIDE SEQUENCE</scope>
    <source>
        <strain evidence="1">CCAP 19/18</strain>
    </source>
</reference>
<dbReference type="Pfam" id="PF00022">
    <property type="entry name" value="Actin"/>
    <property type="match status" value="1"/>
</dbReference>
<dbReference type="SUPFAM" id="SSF53067">
    <property type="entry name" value="Actin-like ATPase domain"/>
    <property type="match status" value="1"/>
</dbReference>
<accession>A0ABQ7G009</accession>
<organism evidence="1 2">
    <name type="scientific">Dunaliella salina</name>
    <name type="common">Green alga</name>
    <name type="synonym">Protococcus salinus</name>
    <dbReference type="NCBI Taxonomy" id="3046"/>
    <lineage>
        <taxon>Eukaryota</taxon>
        <taxon>Viridiplantae</taxon>
        <taxon>Chlorophyta</taxon>
        <taxon>core chlorophytes</taxon>
        <taxon>Chlorophyceae</taxon>
        <taxon>CS clade</taxon>
        <taxon>Chlamydomonadales</taxon>
        <taxon>Dunaliellaceae</taxon>
        <taxon>Dunaliella</taxon>
    </lineage>
</organism>
<keyword evidence="2" id="KW-1185">Reference proteome</keyword>